<dbReference type="RefSeq" id="WP_379893652.1">
    <property type="nucleotide sequence ID" value="NZ_CBCSCT010000001.1"/>
</dbReference>
<comment type="similarity">
    <text evidence="3 14">Belongs to the class I-like SAM-binding methyltransferase superfamily. RsmB/NOP family.</text>
</comment>
<evidence type="ECO:0000313" key="17">
    <source>
        <dbReference type="Proteomes" id="UP001596250"/>
    </source>
</evidence>
<dbReference type="Proteomes" id="UP001596250">
    <property type="component" value="Unassembled WGS sequence"/>
</dbReference>
<keyword evidence="5" id="KW-0963">Cytoplasm</keyword>
<sequence>MSTQKSGHPKQRSFKPLTPREAALDILTSIEEQKAYSNLLLNQTLQKQKWSPQDSAFITELVYGTVQRLNTIDYVLSRFVTKGLSKLAPWVRALLRMSVYQIRYLDRVPDHAVVNESVQTAKKRGHQGISGMVNGVLRNLLRTKDAFDLDSSLPEAERISLAHSHPLWMIEDWIQQYGAETAARMAEANNVPPSLSLRVNRLRATREEVVKKLQEDGRQVRPSLLSEWGIVAEKSGNLALHPLFLEGKYSVQDESSMLVAQMVDPQPGMMVLDCCSAPGGKSAHMAEWMQNKGQVIANDIHPHKEKLIRDQMQRLGLTCVKTNVSDASKLGSQFPAQSFDRILLDAPCSGLGVIRRKPDLKWMKNREELKGLPPLQVKLLEEAAPLLKIGGFLVYSTCTVEYAENVGVVQAFLEKHPEFKLDQSMSKLLPPLVTENMSAEELNQGYVQILPHQYHSDGFFIARLCRTC</sequence>
<name>A0ABW1IMU0_9BACL</name>
<evidence type="ECO:0000256" key="5">
    <source>
        <dbReference type="ARBA" id="ARBA00022490"/>
    </source>
</evidence>
<keyword evidence="8 14" id="KW-0808">Transferase</keyword>
<feature type="active site" description="Nucleophile" evidence="14">
    <location>
        <position position="398"/>
    </location>
</feature>
<dbReference type="InterPro" id="IPR023267">
    <property type="entry name" value="RCMT"/>
</dbReference>
<keyword evidence="6" id="KW-0698">rRNA processing</keyword>
<evidence type="ECO:0000256" key="1">
    <source>
        <dbReference type="ARBA" id="ARBA00002724"/>
    </source>
</evidence>
<gene>
    <name evidence="16" type="primary">rsmB</name>
    <name evidence="16" type="ORF">ACFPXP_07750</name>
</gene>
<evidence type="ECO:0000256" key="10">
    <source>
        <dbReference type="ARBA" id="ARBA00022884"/>
    </source>
</evidence>
<accession>A0ABW1IMU0</accession>
<proteinExistence type="inferred from homology"/>
<comment type="function">
    <text evidence="1">Specifically methylates the cytosine at position 967 (m5C967) of 16S rRNA.</text>
</comment>
<feature type="binding site" evidence="14">
    <location>
        <position position="299"/>
    </location>
    <ligand>
        <name>S-adenosyl-L-methionine</name>
        <dbReference type="ChEBI" id="CHEBI:59789"/>
    </ligand>
</feature>
<feature type="binding site" evidence="14">
    <location>
        <begin position="275"/>
        <end position="281"/>
    </location>
    <ligand>
        <name>S-adenosyl-L-methionine</name>
        <dbReference type="ChEBI" id="CHEBI:59789"/>
    </ligand>
</feature>
<evidence type="ECO:0000256" key="14">
    <source>
        <dbReference type="PROSITE-ProRule" id="PRU01023"/>
    </source>
</evidence>
<keyword evidence="9 14" id="KW-0949">S-adenosyl-L-methionine</keyword>
<dbReference type="NCBIfam" id="TIGR00563">
    <property type="entry name" value="rsmB"/>
    <property type="match status" value="1"/>
</dbReference>
<dbReference type="CDD" id="cd02440">
    <property type="entry name" value="AdoMet_MTases"/>
    <property type="match status" value="1"/>
</dbReference>
<feature type="domain" description="SAM-dependent MTase RsmB/NOP-type" evidence="15">
    <location>
        <begin position="185"/>
        <end position="467"/>
    </location>
</feature>
<evidence type="ECO:0000256" key="9">
    <source>
        <dbReference type="ARBA" id="ARBA00022691"/>
    </source>
</evidence>
<feature type="binding site" evidence="14">
    <location>
        <position position="345"/>
    </location>
    <ligand>
        <name>S-adenosyl-L-methionine</name>
        <dbReference type="ChEBI" id="CHEBI:59789"/>
    </ligand>
</feature>
<keyword evidence="7 14" id="KW-0489">Methyltransferase</keyword>
<comment type="subcellular location">
    <subcellularLocation>
        <location evidence="2">Cytoplasm</location>
    </subcellularLocation>
</comment>
<organism evidence="16 17">
    <name type="scientific">Marinicrinis lubricantis</name>
    <dbReference type="NCBI Taxonomy" id="2086470"/>
    <lineage>
        <taxon>Bacteria</taxon>
        <taxon>Bacillati</taxon>
        <taxon>Bacillota</taxon>
        <taxon>Bacilli</taxon>
        <taxon>Bacillales</taxon>
        <taxon>Paenibacillaceae</taxon>
    </lineage>
</organism>
<evidence type="ECO:0000256" key="13">
    <source>
        <dbReference type="ARBA" id="ARBA00047283"/>
    </source>
</evidence>
<dbReference type="PRINTS" id="PR02008">
    <property type="entry name" value="RCMTFAMILY"/>
</dbReference>
<dbReference type="InterPro" id="IPR001678">
    <property type="entry name" value="MeTrfase_RsmB-F_NOP2_dom"/>
</dbReference>
<dbReference type="Pfam" id="PF01189">
    <property type="entry name" value="Methyltr_RsmB-F"/>
    <property type="match status" value="1"/>
</dbReference>
<protein>
    <recommendedName>
        <fullName evidence="4">16S rRNA (cytosine(967)-C(5))-methyltransferase</fullName>
        <ecNumber evidence="4">2.1.1.176</ecNumber>
    </recommendedName>
    <alternativeName>
        <fullName evidence="11">16S rRNA m5C967 methyltransferase</fullName>
    </alternativeName>
    <alternativeName>
        <fullName evidence="12">rRNA (cytosine-C(5)-)-methyltransferase RsmB</fullName>
    </alternativeName>
</protein>
<feature type="binding site" evidence="14">
    <location>
        <position position="326"/>
    </location>
    <ligand>
        <name>S-adenosyl-L-methionine</name>
        <dbReference type="ChEBI" id="CHEBI:59789"/>
    </ligand>
</feature>
<dbReference type="InterPro" id="IPR049560">
    <property type="entry name" value="MeTrfase_RsmB-F_NOP2_cat"/>
</dbReference>
<dbReference type="GO" id="GO:0032259">
    <property type="term" value="P:methylation"/>
    <property type="evidence" value="ECO:0007669"/>
    <property type="project" value="UniProtKB-KW"/>
</dbReference>
<dbReference type="InterPro" id="IPR035926">
    <property type="entry name" value="NusB-like_sf"/>
</dbReference>
<dbReference type="InterPro" id="IPR054728">
    <property type="entry name" value="RsmB-like_ferredoxin"/>
</dbReference>
<keyword evidence="10 14" id="KW-0694">RNA-binding</keyword>
<dbReference type="PROSITE" id="PS01153">
    <property type="entry name" value="NOL1_NOP2_SUN"/>
    <property type="match status" value="1"/>
</dbReference>
<dbReference type="NCBIfam" id="NF011494">
    <property type="entry name" value="PRK14902.1"/>
    <property type="match status" value="1"/>
</dbReference>
<dbReference type="EC" id="2.1.1.176" evidence="4"/>
<evidence type="ECO:0000256" key="11">
    <source>
        <dbReference type="ARBA" id="ARBA00030399"/>
    </source>
</evidence>
<evidence type="ECO:0000256" key="8">
    <source>
        <dbReference type="ARBA" id="ARBA00022679"/>
    </source>
</evidence>
<evidence type="ECO:0000256" key="2">
    <source>
        <dbReference type="ARBA" id="ARBA00004496"/>
    </source>
</evidence>
<dbReference type="SUPFAM" id="SSF53335">
    <property type="entry name" value="S-adenosyl-L-methionine-dependent methyltransferases"/>
    <property type="match status" value="1"/>
</dbReference>
<evidence type="ECO:0000256" key="12">
    <source>
        <dbReference type="ARBA" id="ARBA00031088"/>
    </source>
</evidence>
<dbReference type="Gene3D" id="3.30.70.1170">
    <property type="entry name" value="Sun protein, domain 3"/>
    <property type="match status" value="1"/>
</dbReference>
<comment type="catalytic activity">
    <reaction evidence="13">
        <text>cytidine(967) in 16S rRNA + S-adenosyl-L-methionine = 5-methylcytidine(967) in 16S rRNA + S-adenosyl-L-homocysteine + H(+)</text>
        <dbReference type="Rhea" id="RHEA:42748"/>
        <dbReference type="Rhea" id="RHEA-COMP:10219"/>
        <dbReference type="Rhea" id="RHEA-COMP:10220"/>
        <dbReference type="ChEBI" id="CHEBI:15378"/>
        <dbReference type="ChEBI" id="CHEBI:57856"/>
        <dbReference type="ChEBI" id="CHEBI:59789"/>
        <dbReference type="ChEBI" id="CHEBI:74483"/>
        <dbReference type="ChEBI" id="CHEBI:82748"/>
        <dbReference type="EC" id="2.1.1.176"/>
    </reaction>
</comment>
<dbReference type="InterPro" id="IPR004573">
    <property type="entry name" value="rRNA_ssu_MeTfrase_B"/>
</dbReference>
<dbReference type="Pfam" id="PF01029">
    <property type="entry name" value="NusB"/>
    <property type="match status" value="1"/>
</dbReference>
<evidence type="ECO:0000313" key="16">
    <source>
        <dbReference type="EMBL" id="MFC5986328.1"/>
    </source>
</evidence>
<dbReference type="EMBL" id="JBHSQV010000036">
    <property type="protein sequence ID" value="MFC5986328.1"/>
    <property type="molecule type" value="Genomic_DNA"/>
</dbReference>
<dbReference type="SUPFAM" id="SSF48013">
    <property type="entry name" value="NusB-like"/>
    <property type="match status" value="1"/>
</dbReference>
<evidence type="ECO:0000256" key="4">
    <source>
        <dbReference type="ARBA" id="ARBA00012140"/>
    </source>
</evidence>
<dbReference type="InterPro" id="IPR029063">
    <property type="entry name" value="SAM-dependent_MTases_sf"/>
</dbReference>
<dbReference type="PROSITE" id="PS51686">
    <property type="entry name" value="SAM_MT_RSMB_NOP"/>
    <property type="match status" value="1"/>
</dbReference>
<evidence type="ECO:0000256" key="3">
    <source>
        <dbReference type="ARBA" id="ARBA00007494"/>
    </source>
</evidence>
<dbReference type="InterPro" id="IPR006027">
    <property type="entry name" value="NusB_RsmB_TIM44"/>
</dbReference>
<keyword evidence="17" id="KW-1185">Reference proteome</keyword>
<dbReference type="GO" id="GO:0008168">
    <property type="term" value="F:methyltransferase activity"/>
    <property type="evidence" value="ECO:0007669"/>
    <property type="project" value="UniProtKB-KW"/>
</dbReference>
<dbReference type="PANTHER" id="PTHR22807">
    <property type="entry name" value="NOP2 YEAST -RELATED NOL1/NOP2/FMU SUN DOMAIN-CONTAINING"/>
    <property type="match status" value="1"/>
</dbReference>
<dbReference type="PANTHER" id="PTHR22807:SF53">
    <property type="entry name" value="RIBOSOMAL RNA SMALL SUBUNIT METHYLTRANSFERASE B-RELATED"/>
    <property type="match status" value="1"/>
</dbReference>
<dbReference type="Pfam" id="PF22458">
    <property type="entry name" value="RsmF-B_ferredox"/>
    <property type="match status" value="1"/>
</dbReference>
<reference evidence="17" key="1">
    <citation type="journal article" date="2019" name="Int. J. Syst. Evol. Microbiol.">
        <title>The Global Catalogue of Microorganisms (GCM) 10K type strain sequencing project: providing services to taxonomists for standard genome sequencing and annotation.</title>
        <authorList>
            <consortium name="The Broad Institute Genomics Platform"/>
            <consortium name="The Broad Institute Genome Sequencing Center for Infectious Disease"/>
            <person name="Wu L."/>
            <person name="Ma J."/>
        </authorList>
    </citation>
    <scope>NUCLEOTIDE SEQUENCE [LARGE SCALE GENOMIC DNA]</scope>
    <source>
        <strain evidence="17">CCM 8749</strain>
    </source>
</reference>
<comment type="caution">
    <text evidence="16">The sequence shown here is derived from an EMBL/GenBank/DDBJ whole genome shotgun (WGS) entry which is preliminary data.</text>
</comment>
<evidence type="ECO:0000256" key="6">
    <source>
        <dbReference type="ARBA" id="ARBA00022552"/>
    </source>
</evidence>
<evidence type="ECO:0000256" key="7">
    <source>
        <dbReference type="ARBA" id="ARBA00022603"/>
    </source>
</evidence>
<dbReference type="Gene3D" id="1.10.940.10">
    <property type="entry name" value="NusB-like"/>
    <property type="match status" value="1"/>
</dbReference>
<dbReference type="Gene3D" id="3.40.50.150">
    <property type="entry name" value="Vaccinia Virus protein VP39"/>
    <property type="match status" value="1"/>
</dbReference>
<dbReference type="InterPro" id="IPR018314">
    <property type="entry name" value="RsmB/NOL1/NOP2-like_CS"/>
</dbReference>
<evidence type="ECO:0000259" key="15">
    <source>
        <dbReference type="PROSITE" id="PS51686"/>
    </source>
</evidence>